<reference evidence="1 2" key="1">
    <citation type="journal article" date="2016" name="Nat. Commun.">
        <title>Thousands of microbial genomes shed light on interconnected biogeochemical processes in an aquifer system.</title>
        <authorList>
            <person name="Anantharaman K."/>
            <person name="Brown C.T."/>
            <person name="Hug L.A."/>
            <person name="Sharon I."/>
            <person name="Castelle C.J."/>
            <person name="Probst A.J."/>
            <person name="Thomas B.C."/>
            <person name="Singh A."/>
            <person name="Wilkins M.J."/>
            <person name="Karaoz U."/>
            <person name="Brodie E.L."/>
            <person name="Williams K.H."/>
            <person name="Hubbard S.S."/>
            <person name="Banfield J.F."/>
        </authorList>
    </citation>
    <scope>NUCLEOTIDE SEQUENCE [LARGE SCALE GENOMIC DNA]</scope>
</reference>
<name>A0A1G2L7R8_9BACT</name>
<evidence type="ECO:0000313" key="2">
    <source>
        <dbReference type="Proteomes" id="UP000176510"/>
    </source>
</evidence>
<dbReference type="AlphaFoldDB" id="A0A1G2L7R8"/>
<accession>A0A1G2L7R8</accession>
<comment type="caution">
    <text evidence="1">The sequence shown here is derived from an EMBL/GenBank/DDBJ whole genome shotgun (WGS) entry which is preliminary data.</text>
</comment>
<organism evidence="1 2">
    <name type="scientific">Candidatus Sungbacteria bacterium RIFCSPLOWO2_01_FULL_54_21</name>
    <dbReference type="NCBI Taxonomy" id="1802279"/>
    <lineage>
        <taxon>Bacteria</taxon>
        <taxon>Candidatus Sungiibacteriota</taxon>
    </lineage>
</organism>
<gene>
    <name evidence="1" type="ORF">A3B34_00365</name>
</gene>
<sequence length="286" mass="32488">MAQAATALEGRCRNAAQGDGFCHSPHEPGYPIAEPAKVVVIMLWLSNNRLHDRARELKFPVRERSLAAVQDRHEVEAALMRRSFTAYRPAGDTGCSVFGKKQLESVVAMNRLANQMEEEGFVLDGTVFGENTKDGIRLPLRFRHASMDTEVQPPYECQNTEDQLDFARRLMRGNKWMRVSVFDNPPKYYVRVGDGRIIQFQPLQDPATGAGLDRPTDIQLLYPTKEQMEMDPELFGEAIRFATSTINCRVPLRYDELSEDMVRISYNKGSWALHYAMARTSVGARR</sequence>
<dbReference type="EMBL" id="MHQR01000016">
    <property type="protein sequence ID" value="OHA07594.1"/>
    <property type="molecule type" value="Genomic_DNA"/>
</dbReference>
<dbReference type="STRING" id="1802279.A3B34_00365"/>
<dbReference type="Proteomes" id="UP000176510">
    <property type="component" value="Unassembled WGS sequence"/>
</dbReference>
<protein>
    <submittedName>
        <fullName evidence="1">Uncharacterized protein</fullName>
    </submittedName>
</protein>
<evidence type="ECO:0000313" key="1">
    <source>
        <dbReference type="EMBL" id="OHA07594.1"/>
    </source>
</evidence>
<proteinExistence type="predicted"/>